<dbReference type="PANTHER" id="PTHR38690">
    <property type="entry name" value="PROTEASE-RELATED"/>
    <property type="match status" value="1"/>
</dbReference>
<reference evidence="2 3" key="1">
    <citation type="journal article" date="2019" name="Nat. Med.">
        <title>A library of human gut bacterial isolates paired with longitudinal multiomics data enables mechanistic microbiome research.</title>
        <authorList>
            <person name="Poyet M."/>
            <person name="Groussin M."/>
            <person name="Gibbons S.M."/>
            <person name="Avila-Pacheco J."/>
            <person name="Jiang X."/>
            <person name="Kearney S.M."/>
            <person name="Perrotta A.R."/>
            <person name="Berdy B."/>
            <person name="Zhao S."/>
            <person name="Lieberman T.D."/>
            <person name="Swanson P.K."/>
            <person name="Smith M."/>
            <person name="Roesemann S."/>
            <person name="Alexander J.E."/>
            <person name="Rich S.A."/>
            <person name="Livny J."/>
            <person name="Vlamakis H."/>
            <person name="Clish C."/>
            <person name="Bullock K."/>
            <person name="Deik A."/>
            <person name="Scott J."/>
            <person name="Pierce K.A."/>
            <person name="Xavier R.J."/>
            <person name="Alm E.J."/>
        </authorList>
    </citation>
    <scope>NUCLEOTIDE SEQUENCE [LARGE SCALE GENOMIC DNA]</scope>
    <source>
        <strain evidence="2 3">BIOML-A2</strain>
    </source>
</reference>
<dbReference type="NCBIfam" id="TIGR02099">
    <property type="entry name" value="YhdP family protein"/>
    <property type="match status" value="1"/>
</dbReference>
<evidence type="ECO:0000313" key="2">
    <source>
        <dbReference type="EMBL" id="MTU43935.1"/>
    </source>
</evidence>
<dbReference type="InterPro" id="IPR011836">
    <property type="entry name" value="YhdP"/>
</dbReference>
<dbReference type="Proteomes" id="UP000462362">
    <property type="component" value="Unassembled WGS sequence"/>
</dbReference>
<organism evidence="2 3">
    <name type="scientific">Parasutterella excrementihominis</name>
    <dbReference type="NCBI Taxonomy" id="487175"/>
    <lineage>
        <taxon>Bacteria</taxon>
        <taxon>Pseudomonadati</taxon>
        <taxon>Pseudomonadota</taxon>
        <taxon>Betaproteobacteria</taxon>
        <taxon>Burkholderiales</taxon>
        <taxon>Sutterellaceae</taxon>
        <taxon>Parasutterella</taxon>
    </lineage>
</organism>
<dbReference type="PANTHER" id="PTHR38690:SF1">
    <property type="entry name" value="PROTEASE"/>
    <property type="match status" value="1"/>
</dbReference>
<proteinExistence type="predicted"/>
<protein>
    <submittedName>
        <fullName evidence="2">TIGR02099 family protein</fullName>
    </submittedName>
</protein>
<evidence type="ECO:0000259" key="1">
    <source>
        <dbReference type="Pfam" id="PF13116"/>
    </source>
</evidence>
<dbReference type="Pfam" id="PF13116">
    <property type="entry name" value="YhdP"/>
    <property type="match status" value="1"/>
</dbReference>
<comment type="caution">
    <text evidence="2">The sequence shown here is derived from an EMBL/GenBank/DDBJ whole genome shotgun (WGS) entry which is preliminary data.</text>
</comment>
<dbReference type="InterPro" id="IPR025263">
    <property type="entry name" value="YhdP_central"/>
</dbReference>
<dbReference type="EMBL" id="WNCL01000036">
    <property type="protein sequence ID" value="MTU43935.1"/>
    <property type="molecule type" value="Genomic_DNA"/>
</dbReference>
<sequence>MTDNSEQQTSTTPTKPKKGFFGYAWRTILWFLVILYFALGAAWLGARYCLAPYLNDHKSKIENKISQVLDIPVQFGSLDTDWQGLSPEITLKNIELGEPGKDPITAESLTAKLSLSSLTNLTPIFESVTLNNPKVEVRRLAPMSFSVLGRKVNLKKLMSGETETQALTTKLPSDVMVLLKQKSVEIKDGTILVHDQKSGKTLEVTNVNVGYNGSSRNKQLAFTLTLPPEIASPITVRALFKTPALNPSKLADWDAELYAQTDFINFGELAKWLPDFSVKYKGTGSGSLWANFVKWSPSSASFIGALSHVDLQLPELAPLRLKFVKGKISGNMSGEAYALSTDNFSFELESGETLPPLDMSLKLDRSDDNFTGGSFKANALDFQGLTAVLPSLPLPKSFKDFVAERKLSGSLVNVDLDWQGLPSEPKHYNGKLSLRNFSSFGASGKDNTQWLPGFINLSADITLKDGVGTTVLTTKDASVALPGLFPAAAFHFDSIGGTVVWNTVNGISLEFKDVLIENADAAVKVNGSYTNADNTPLGTADLKADVLRGNVPAVWKYMPLVVGNDTITWLRYGLLEGKATGGQAVLKGPLHEFPFHESKEHQFLVSVNAEDVLLDVYPNILDNPKASPKRGAIWPLFEKVGGVVKFEGDGMAITADRGTYKGVQLTHAQVDIPAFSADTVWLDVDAAASGALPGFLSYVKTSPVDGYTGGLFKKAEGTGNGDLTLKLKIPLDGPGEVAVSGAFTLKDNAVKFNDFSIPDLTHAIGVVNFNDKGASSTGITADCFGNAVKATLDTDDKGNIKVSASGTIAAKALPQVIPVPMLAKAADKYLSGKTPFTVNVTVGPKVTVNVKSSLSGLESKLPPPMEKPASLSAPLDLNIVTDNKATDLRIMIEGFLSSEFILQNNDIKRAAIGNRSLPTLPSHGYAISLKAPLVSAKAWQAVFDHLKVDAKPSGTVVLPDIAFLKANIDELLIDNFNQTNFSLLGRPVGNSLLIAINSNQMNANLEWKKAQNGKEPELIAHISKLFIPSSARDAAEKSKPVQIQGGWPAINAVIDDLTYGNMRLGKLELVARNTPSTKGQLWKITKLNLSNSAAQLRSSGSWLKGFDGGNETNLLINTNINNLGALLNRLDMQNLVKSGNGSINGNLSWVGTPLGFNTESFDGELNIDLKRGEILKIQPGPAAKLLSLLTLQSLTRYLTLDFRDFYSSGFNFSTIRGNAVLEDGLMNIKDLTMIGGSATVVINGNVNTQKETENLHLLVLPDINAAGASVALAVANPIVGIGSFLAQLIFKDPLSKLFSFEYQVTGTWSDPVVSKIKR</sequence>
<feature type="domain" description="YhdP central" evidence="1">
    <location>
        <begin position="26"/>
        <end position="1313"/>
    </location>
</feature>
<dbReference type="RefSeq" id="WP_155165784.1">
    <property type="nucleotide sequence ID" value="NZ_JAXXAX010000073.1"/>
</dbReference>
<accession>A0A6I3S2U8</accession>
<name>A0A6I3S2U8_9BURK</name>
<evidence type="ECO:0000313" key="3">
    <source>
        <dbReference type="Proteomes" id="UP000462362"/>
    </source>
</evidence>
<gene>
    <name evidence="2" type="ORF">GMD42_09985</name>
</gene>